<dbReference type="OrthoDB" id="1046782at2759"/>
<gene>
    <name evidence="1" type="ORF">AMATHDRAFT_74266</name>
</gene>
<evidence type="ECO:0000313" key="1">
    <source>
        <dbReference type="EMBL" id="PFH52481.1"/>
    </source>
</evidence>
<name>A0A2A9NVY5_9AGAR</name>
<reference evidence="1 2" key="1">
    <citation type="submission" date="2014-02" db="EMBL/GenBank/DDBJ databases">
        <title>Transposable element dynamics among asymbiotic and ectomycorrhizal Amanita fungi.</title>
        <authorList>
            <consortium name="DOE Joint Genome Institute"/>
            <person name="Hess J."/>
            <person name="Skrede I."/>
            <person name="Wolfe B."/>
            <person name="LaButti K."/>
            <person name="Ohm R.A."/>
            <person name="Grigoriev I.V."/>
            <person name="Pringle A."/>
        </authorList>
    </citation>
    <scope>NUCLEOTIDE SEQUENCE [LARGE SCALE GENOMIC DNA]</scope>
    <source>
        <strain evidence="1 2">SKay4041</strain>
    </source>
</reference>
<dbReference type="GO" id="GO:0008081">
    <property type="term" value="F:phosphoric diester hydrolase activity"/>
    <property type="evidence" value="ECO:0007669"/>
    <property type="project" value="InterPro"/>
</dbReference>
<organism evidence="1 2">
    <name type="scientific">Amanita thiersii Skay4041</name>
    <dbReference type="NCBI Taxonomy" id="703135"/>
    <lineage>
        <taxon>Eukaryota</taxon>
        <taxon>Fungi</taxon>
        <taxon>Dikarya</taxon>
        <taxon>Basidiomycota</taxon>
        <taxon>Agaricomycotina</taxon>
        <taxon>Agaricomycetes</taxon>
        <taxon>Agaricomycetidae</taxon>
        <taxon>Agaricales</taxon>
        <taxon>Pluteineae</taxon>
        <taxon>Amanitaceae</taxon>
        <taxon>Amanita</taxon>
    </lineage>
</organism>
<protein>
    <recommendedName>
        <fullName evidence="3">Phosphatidylinositol-specific phospholipase C X domain-containing protein</fullName>
    </recommendedName>
</protein>
<keyword evidence="2" id="KW-1185">Reference proteome</keyword>
<dbReference type="Gene3D" id="3.20.20.190">
    <property type="entry name" value="Phosphatidylinositol (PI) phosphodiesterase"/>
    <property type="match status" value="1"/>
</dbReference>
<sequence>MFLSNLPDDIPLSSLVLPGSMAFYGWPVSQCQSTLTPLMAQLHSGIRVLDVRLAIVHNRLISYHGAYPQREPFQIILATLFAFLSDPATCMETIVVSIKQEDFKKHHPHRFSLLVRDEIENGPGGLGMWFLENRIPVLGEVRGKAIMFSRFGDGCGWQGGLQGLGIHPPRWPDSCKAGFIWQCRDTLVRTHDWYNISSFLLIPEKVRLATQNILFQQQPRSPETPATPPILSITYFSAASFPFALPTVVACGFGWPRWGLGIEGVNSRVGKWLLGQLSIGGAASGAKTDHSENQSEELKAPDDHPDIRGWMFLDFYSQPEDGILVPLLIECNFV</sequence>
<dbReference type="STRING" id="703135.A0A2A9NVY5"/>
<dbReference type="InterPro" id="IPR017946">
    <property type="entry name" value="PLC-like_Pdiesterase_TIM-brl"/>
</dbReference>
<dbReference type="AlphaFoldDB" id="A0A2A9NVY5"/>
<evidence type="ECO:0000313" key="2">
    <source>
        <dbReference type="Proteomes" id="UP000242287"/>
    </source>
</evidence>
<dbReference type="GO" id="GO:0006629">
    <property type="term" value="P:lipid metabolic process"/>
    <property type="evidence" value="ECO:0007669"/>
    <property type="project" value="InterPro"/>
</dbReference>
<dbReference type="Proteomes" id="UP000242287">
    <property type="component" value="Unassembled WGS sequence"/>
</dbReference>
<evidence type="ECO:0008006" key="3">
    <source>
        <dbReference type="Google" id="ProtNLM"/>
    </source>
</evidence>
<proteinExistence type="predicted"/>
<dbReference type="EMBL" id="KZ301979">
    <property type="protein sequence ID" value="PFH52481.1"/>
    <property type="molecule type" value="Genomic_DNA"/>
</dbReference>
<accession>A0A2A9NVY5</accession>
<dbReference type="SUPFAM" id="SSF51695">
    <property type="entry name" value="PLC-like phosphodiesterases"/>
    <property type="match status" value="1"/>
</dbReference>